<dbReference type="AlphaFoldDB" id="D4GF36"/>
<dbReference type="NCBIfam" id="NF033154">
    <property type="entry name" value="endonuc_SmrA"/>
    <property type="match status" value="1"/>
</dbReference>
<reference evidence="2 3" key="1">
    <citation type="journal article" date="2010" name="J. Bacteriol.">
        <title>Genome sequence of Pantoea ananatis LMG20103, the causative agent of Eucalyptus blight and dieback.</title>
        <authorList>
            <person name="De Maayer P."/>
            <person name="Chan W.Y."/>
            <person name="Venter S.N."/>
            <person name="Toth I.K."/>
            <person name="Birch P.R."/>
            <person name="Joubert F."/>
            <person name="Coutinho T.A."/>
        </authorList>
    </citation>
    <scope>NUCLEOTIDE SEQUENCE [LARGE SCALE GENOMIC DNA]</scope>
    <source>
        <strain evidence="2 3">LMG 20103</strain>
    </source>
</reference>
<dbReference type="InterPro" id="IPR047688">
    <property type="entry name" value="Endonuc_SmrA"/>
</dbReference>
<dbReference type="PANTHER" id="PTHR35562">
    <property type="entry name" value="DNA ENDONUCLEASE SMRA-RELATED"/>
    <property type="match status" value="1"/>
</dbReference>
<name>D4GF36_PANAM</name>
<proteinExistence type="predicted"/>
<keyword evidence="3" id="KW-1185">Reference proteome</keyword>
<evidence type="ECO:0000259" key="1">
    <source>
        <dbReference type="PROSITE" id="PS50828"/>
    </source>
</evidence>
<evidence type="ECO:0000313" key="3">
    <source>
        <dbReference type="Proteomes" id="UP000001702"/>
    </source>
</evidence>
<dbReference type="SMART" id="SM00463">
    <property type="entry name" value="SMR"/>
    <property type="match status" value="1"/>
</dbReference>
<gene>
    <name evidence="2" type="primary">ydaL</name>
    <name evidence="2" type="ordered locus">PANA_1991</name>
</gene>
<dbReference type="Gene3D" id="3.30.1370.110">
    <property type="match status" value="1"/>
</dbReference>
<dbReference type="InterPro" id="IPR002625">
    <property type="entry name" value="Smr_dom"/>
</dbReference>
<accession>D4GF36</accession>
<dbReference type="Proteomes" id="UP000001702">
    <property type="component" value="Chromosome"/>
</dbReference>
<evidence type="ECO:0000313" key="2">
    <source>
        <dbReference type="EMBL" id="ADD77158.1"/>
    </source>
</evidence>
<dbReference type="EMBL" id="CP001875">
    <property type="protein sequence ID" value="ADD77158.1"/>
    <property type="molecule type" value="Genomic_DNA"/>
</dbReference>
<dbReference type="STRING" id="706191.PANA_1991"/>
<feature type="domain" description="Smr" evidence="1">
    <location>
        <begin position="108"/>
        <end position="189"/>
    </location>
</feature>
<dbReference type="SUPFAM" id="SSF160443">
    <property type="entry name" value="SMR domain-like"/>
    <property type="match status" value="1"/>
</dbReference>
<dbReference type="InterPro" id="IPR036063">
    <property type="entry name" value="Smr_dom_sf"/>
</dbReference>
<organism evidence="2 3">
    <name type="scientific">Pantoea ananatis (strain LMG 20103)</name>
    <dbReference type="NCBI Taxonomy" id="706191"/>
    <lineage>
        <taxon>Bacteria</taxon>
        <taxon>Pseudomonadati</taxon>
        <taxon>Pseudomonadota</taxon>
        <taxon>Gammaproteobacteria</taxon>
        <taxon>Enterobacterales</taxon>
        <taxon>Erwiniaceae</taxon>
        <taxon>Pantoea</taxon>
    </lineage>
</organism>
<dbReference type="GO" id="GO:0004520">
    <property type="term" value="F:DNA endonuclease activity"/>
    <property type="evidence" value="ECO:0007669"/>
    <property type="project" value="TreeGrafter"/>
</dbReference>
<dbReference type="Pfam" id="PF01713">
    <property type="entry name" value="Smr"/>
    <property type="match status" value="1"/>
</dbReference>
<dbReference type="PROSITE" id="PS50828">
    <property type="entry name" value="SMR"/>
    <property type="match status" value="1"/>
</dbReference>
<dbReference type="KEGG" id="pam:PANA_1991"/>
<dbReference type="PANTHER" id="PTHR35562:SF2">
    <property type="entry name" value="DNA ENDONUCLEASE SMRA-RELATED"/>
    <property type="match status" value="1"/>
</dbReference>
<protein>
    <submittedName>
        <fullName evidence="2">YdaL</fullName>
    </submittedName>
</protein>
<dbReference type="eggNOG" id="COG2840">
    <property type="taxonomic scope" value="Bacteria"/>
</dbReference>
<dbReference type="HOGENOM" id="CLU_055978_1_2_6"/>
<sequence length="207" mass="23987">MLLFGLSTILRHIILQGRAMNLDDDNLFRDAMNDVTPLRDADNTRWNPLSASKKVRQLPPEQEDENILTRGYLDIIPLDQPLEYKAEGIQQGVLDKLRKGQYTLDASLNLLRQPVEVCRQNLFNFIREVRQAGFRNLLIIHGKGRDSESHANIVRSYLDRWLRELDEVQTFCVAQKQHGGAGALYVGLRKTEKARQDNWERHAKRSR</sequence>